<dbReference type="EC" id="3.4.23.36" evidence="9"/>
<evidence type="ECO:0000256" key="9">
    <source>
        <dbReference type="HAMAP-Rule" id="MF_00161"/>
    </source>
</evidence>
<evidence type="ECO:0000313" key="13">
    <source>
        <dbReference type="Proteomes" id="UP000739565"/>
    </source>
</evidence>
<dbReference type="PRINTS" id="PR00781">
    <property type="entry name" value="LIPOSIGPTASE"/>
</dbReference>
<dbReference type="PANTHER" id="PTHR33695:SF1">
    <property type="entry name" value="LIPOPROTEIN SIGNAL PEPTIDASE"/>
    <property type="match status" value="1"/>
</dbReference>
<evidence type="ECO:0000256" key="5">
    <source>
        <dbReference type="ARBA" id="ARBA00022750"/>
    </source>
</evidence>
<dbReference type="GO" id="GO:0005886">
    <property type="term" value="C:plasma membrane"/>
    <property type="evidence" value="ECO:0007669"/>
    <property type="project" value="UniProtKB-SubCell"/>
</dbReference>
<keyword evidence="3 9" id="KW-0645">Protease</keyword>
<evidence type="ECO:0000313" key="12">
    <source>
        <dbReference type="EMBL" id="MBZ1349343.1"/>
    </source>
</evidence>
<dbReference type="AlphaFoldDB" id="A0A953N854"/>
<dbReference type="PROSITE" id="PS00855">
    <property type="entry name" value="SPASE_II"/>
    <property type="match status" value="1"/>
</dbReference>
<feature type="transmembrane region" description="Helical" evidence="9">
    <location>
        <begin position="75"/>
        <end position="92"/>
    </location>
</feature>
<dbReference type="NCBIfam" id="TIGR00077">
    <property type="entry name" value="lspA"/>
    <property type="match status" value="1"/>
</dbReference>
<evidence type="ECO:0000256" key="4">
    <source>
        <dbReference type="ARBA" id="ARBA00022692"/>
    </source>
</evidence>
<keyword evidence="5 9" id="KW-0064">Aspartyl protease</keyword>
<dbReference type="HAMAP" id="MF_00161">
    <property type="entry name" value="LspA"/>
    <property type="match status" value="1"/>
</dbReference>
<keyword evidence="7 9" id="KW-1133">Transmembrane helix</keyword>
<comment type="function">
    <text evidence="9 10">This protein specifically catalyzes the removal of signal peptides from prolipoproteins.</text>
</comment>
<feature type="active site" evidence="9">
    <location>
        <position position="130"/>
    </location>
</feature>
<evidence type="ECO:0000256" key="8">
    <source>
        <dbReference type="ARBA" id="ARBA00023136"/>
    </source>
</evidence>
<gene>
    <name evidence="9 12" type="primary">lspA</name>
    <name evidence="12" type="ORF">KZZ10_01670</name>
</gene>
<evidence type="ECO:0000256" key="2">
    <source>
        <dbReference type="ARBA" id="ARBA00022475"/>
    </source>
</evidence>
<organism evidence="12 13">
    <name type="scientific">Zwartia hollandica</name>
    <dbReference type="NCBI Taxonomy" id="324606"/>
    <lineage>
        <taxon>Bacteria</taxon>
        <taxon>Pseudomonadati</taxon>
        <taxon>Pseudomonadota</taxon>
        <taxon>Betaproteobacteria</taxon>
        <taxon>Burkholderiales</taxon>
        <taxon>Alcaligenaceae</taxon>
        <taxon>Zwartia</taxon>
    </lineage>
</organism>
<keyword evidence="6 9" id="KW-0378">Hydrolase</keyword>
<keyword evidence="2 9" id="KW-1003">Cell membrane</keyword>
<feature type="transmembrane region" description="Helical" evidence="9">
    <location>
        <begin position="50"/>
        <end position="69"/>
    </location>
</feature>
<dbReference type="InterPro" id="IPR001872">
    <property type="entry name" value="Peptidase_A8"/>
</dbReference>
<dbReference type="Proteomes" id="UP000739565">
    <property type="component" value="Unassembled WGS sequence"/>
</dbReference>
<dbReference type="Pfam" id="PF01252">
    <property type="entry name" value="Peptidase_A8"/>
    <property type="match status" value="1"/>
</dbReference>
<feature type="active site" evidence="9">
    <location>
        <position position="148"/>
    </location>
</feature>
<keyword evidence="13" id="KW-1185">Reference proteome</keyword>
<dbReference type="PANTHER" id="PTHR33695">
    <property type="entry name" value="LIPOPROTEIN SIGNAL PEPTIDASE"/>
    <property type="match status" value="1"/>
</dbReference>
<evidence type="ECO:0000256" key="10">
    <source>
        <dbReference type="RuleBase" id="RU000594"/>
    </source>
</evidence>
<comment type="pathway">
    <text evidence="9">Protein modification; lipoprotein biosynthesis (signal peptide cleavage).</text>
</comment>
<comment type="subcellular location">
    <subcellularLocation>
        <location evidence="9">Cell membrane</location>
        <topology evidence="9">Multi-pass membrane protein</topology>
    </subcellularLocation>
</comment>
<proteinExistence type="inferred from homology"/>
<keyword evidence="4 9" id="KW-0812">Transmembrane</keyword>
<dbReference type="GO" id="GO:0006508">
    <property type="term" value="P:proteolysis"/>
    <property type="evidence" value="ECO:0007669"/>
    <property type="project" value="UniProtKB-KW"/>
</dbReference>
<dbReference type="RefSeq" id="WP_259659746.1">
    <property type="nucleotide sequence ID" value="NZ_JAHXRI010000001.1"/>
</dbReference>
<name>A0A953N854_9BURK</name>
<protein>
    <recommendedName>
        <fullName evidence="9">Lipoprotein signal peptidase</fullName>
        <ecNumber evidence="9">3.4.23.36</ecNumber>
    </recommendedName>
    <alternativeName>
        <fullName evidence="9">Prolipoprotein signal peptidase</fullName>
    </alternativeName>
    <alternativeName>
        <fullName evidence="9">Signal peptidase II</fullName>
        <shortName evidence="9">SPase II</shortName>
    </alternativeName>
</protein>
<comment type="similarity">
    <text evidence="1 9 11">Belongs to the peptidase A8 family.</text>
</comment>
<reference evidence="12" key="1">
    <citation type="submission" date="2021-07" db="EMBL/GenBank/DDBJ databases">
        <title>New genus and species of the family Alcaligenaceae.</title>
        <authorList>
            <person name="Hahn M.W."/>
        </authorList>
    </citation>
    <scope>NUCLEOTIDE SEQUENCE</scope>
    <source>
        <strain evidence="12">LF4-65</strain>
    </source>
</reference>
<feature type="transmembrane region" description="Helical" evidence="9">
    <location>
        <begin position="20"/>
        <end position="38"/>
    </location>
</feature>
<feature type="transmembrane region" description="Helical" evidence="9">
    <location>
        <begin position="140"/>
        <end position="160"/>
    </location>
</feature>
<dbReference type="EMBL" id="JAHXRI010000001">
    <property type="protein sequence ID" value="MBZ1349343.1"/>
    <property type="molecule type" value="Genomic_DNA"/>
</dbReference>
<evidence type="ECO:0000256" key="3">
    <source>
        <dbReference type="ARBA" id="ARBA00022670"/>
    </source>
</evidence>
<comment type="caution">
    <text evidence="12">The sequence shown here is derived from an EMBL/GenBank/DDBJ whole genome shotgun (WGS) entry which is preliminary data.</text>
</comment>
<evidence type="ECO:0000256" key="1">
    <source>
        <dbReference type="ARBA" id="ARBA00006139"/>
    </source>
</evidence>
<accession>A0A953N854</accession>
<keyword evidence="8 9" id="KW-0472">Membrane</keyword>
<comment type="catalytic activity">
    <reaction evidence="9 10">
        <text>Release of signal peptides from bacterial membrane prolipoproteins. Hydrolyzes -Xaa-Yaa-Zaa-|-(S,diacylglyceryl)Cys-, in which Xaa is hydrophobic (preferably Leu), and Yaa (Ala or Ser) and Zaa (Gly or Ala) have small, neutral side chains.</text>
        <dbReference type="EC" id="3.4.23.36"/>
    </reaction>
</comment>
<evidence type="ECO:0000256" key="7">
    <source>
        <dbReference type="ARBA" id="ARBA00022989"/>
    </source>
</evidence>
<sequence length="174" mass="19813">MKAPLPQSASTHATPNLWRWLLMAGVLIILDQVTKLYFDGALRYGQRITVLPFFDFTLLYNPGAAFSFLAQEDGWQRWFFTILGLLASVFIVTMMHKSRSNKRLMLALTLILGGALGNVIDRIAYGHVVDFLLFYWKDWYYPAFNIADTGITLGAILLILDELLRLRGQHARST</sequence>
<evidence type="ECO:0000256" key="11">
    <source>
        <dbReference type="RuleBase" id="RU004181"/>
    </source>
</evidence>
<dbReference type="GO" id="GO:0004190">
    <property type="term" value="F:aspartic-type endopeptidase activity"/>
    <property type="evidence" value="ECO:0007669"/>
    <property type="project" value="UniProtKB-UniRule"/>
</dbReference>
<evidence type="ECO:0000256" key="6">
    <source>
        <dbReference type="ARBA" id="ARBA00022801"/>
    </source>
</evidence>
<feature type="transmembrane region" description="Helical" evidence="9">
    <location>
        <begin position="104"/>
        <end position="120"/>
    </location>
</feature>